<accession>A0A7Y6BV81</accession>
<keyword evidence="2" id="KW-1185">Reference proteome</keyword>
<name>A0A7Y6BV81_9BACL</name>
<evidence type="ECO:0008006" key="3">
    <source>
        <dbReference type="Google" id="ProtNLM"/>
    </source>
</evidence>
<comment type="caution">
    <text evidence="1">The sequence shown here is derived from an EMBL/GenBank/DDBJ whole genome shotgun (WGS) entry which is preliminary data.</text>
</comment>
<proteinExistence type="predicted"/>
<protein>
    <recommendedName>
        <fullName evidence="3">XRE family transcriptional regulator</fullName>
    </recommendedName>
</protein>
<gene>
    <name evidence="1" type="ORF">HP552_07380</name>
</gene>
<dbReference type="RefSeq" id="WP_095288508.1">
    <property type="nucleotide sequence ID" value="NZ_JABMCB010000165.1"/>
</dbReference>
<dbReference type="EMBL" id="JABMCB010000165">
    <property type="protein sequence ID" value="NUU75061.1"/>
    <property type="molecule type" value="Genomic_DNA"/>
</dbReference>
<dbReference type="Proteomes" id="UP000526125">
    <property type="component" value="Unassembled WGS sequence"/>
</dbReference>
<organism evidence="1 2">
    <name type="scientific">Paenibacillus xylanilyticus</name>
    <dbReference type="NCBI Taxonomy" id="248903"/>
    <lineage>
        <taxon>Bacteria</taxon>
        <taxon>Bacillati</taxon>
        <taxon>Bacillota</taxon>
        <taxon>Bacilli</taxon>
        <taxon>Bacillales</taxon>
        <taxon>Paenibacillaceae</taxon>
        <taxon>Paenibacillus</taxon>
    </lineage>
</organism>
<reference evidence="1 2" key="1">
    <citation type="submission" date="2020-05" db="EMBL/GenBank/DDBJ databases">
        <title>Genome Sequencing of Type Strains.</title>
        <authorList>
            <person name="Lemaire J.F."/>
            <person name="Inderbitzin P."/>
            <person name="Gregorio O.A."/>
            <person name="Collins S.B."/>
            <person name="Wespe N."/>
            <person name="Knight-Connoni V."/>
        </authorList>
    </citation>
    <scope>NUCLEOTIDE SEQUENCE [LARGE SCALE GENOMIC DNA]</scope>
    <source>
        <strain evidence="1 2">LMG 21957</strain>
    </source>
</reference>
<evidence type="ECO:0000313" key="1">
    <source>
        <dbReference type="EMBL" id="NUU75061.1"/>
    </source>
</evidence>
<sequence length="118" mass="13710">MSMVNYYDHQQTVKECLLAFMRQKGYSRLTFSELTNIPRRAINQLMLQGGENIDKSEYNAYIVQINQTFNFAEDYLLTTREGVKSSTISSLKSERSPEAEEAHFGLECILDIYSMYIK</sequence>
<evidence type="ECO:0000313" key="2">
    <source>
        <dbReference type="Proteomes" id="UP000526125"/>
    </source>
</evidence>
<dbReference type="AlphaFoldDB" id="A0A7Y6BV81"/>